<dbReference type="Proteomes" id="UP000321172">
    <property type="component" value="Chromosome"/>
</dbReference>
<dbReference type="OrthoDB" id="343356at2"/>
<organism evidence="2 3">
    <name type="scientific">Novosphingobium ginsenosidimutans</name>
    <dbReference type="NCBI Taxonomy" id="1176536"/>
    <lineage>
        <taxon>Bacteria</taxon>
        <taxon>Pseudomonadati</taxon>
        <taxon>Pseudomonadota</taxon>
        <taxon>Alphaproteobacteria</taxon>
        <taxon>Sphingomonadales</taxon>
        <taxon>Sphingomonadaceae</taxon>
        <taxon>Novosphingobium</taxon>
    </lineage>
</organism>
<evidence type="ECO:0000259" key="1">
    <source>
        <dbReference type="Pfam" id="PF09836"/>
    </source>
</evidence>
<dbReference type="Gene3D" id="1.10.150.690">
    <property type="entry name" value="DUF2063"/>
    <property type="match status" value="1"/>
</dbReference>
<keyword evidence="3" id="KW-1185">Reference proteome</keyword>
<name>A0A5B8S1W5_9SPHN</name>
<accession>A0A5B8S1W5</accession>
<evidence type="ECO:0000313" key="3">
    <source>
        <dbReference type="Proteomes" id="UP000321172"/>
    </source>
</evidence>
<dbReference type="InterPro" id="IPR018640">
    <property type="entry name" value="DUF2063"/>
</dbReference>
<dbReference type="AlphaFoldDB" id="A0A5B8S1W5"/>
<sequence length="244" mass="26609">MTLAVLQRAFLAEIAADDALPPSSAGMAIYRNAYRGRLSDALASGFERTKRWVGEEAFEQAAAHYILTNPPHRWTLDLFGEAFPDLLGTLFAEDPEVAELAWLEWQLQQAFAARNAPVLTAADLAEASLSEDDWARLRFIPAPGFAARQVNFDVVTLWPLLRDEAAASAPARLPESGWLIVWRQDLSPHYRLLDPAEGTALVALAGGESFGEVAARVGADGLPQFGAWFASWLAEGLFSALELT</sequence>
<dbReference type="Pfam" id="PF09836">
    <property type="entry name" value="DUF2063"/>
    <property type="match status" value="1"/>
</dbReference>
<gene>
    <name evidence="2" type="ORF">FRF71_02210</name>
</gene>
<dbReference type="RefSeq" id="WP_147089023.1">
    <property type="nucleotide sequence ID" value="NZ_BAABJD010000002.1"/>
</dbReference>
<dbReference type="KEGG" id="ngf:FRF71_02210"/>
<proteinExistence type="predicted"/>
<dbReference type="EMBL" id="CP042345">
    <property type="protein sequence ID" value="QEA15042.1"/>
    <property type="molecule type" value="Genomic_DNA"/>
</dbReference>
<reference evidence="2 3" key="1">
    <citation type="journal article" date="2013" name="J. Microbiol. Biotechnol.">
        <title>Novosphingobium ginsenosidimutans sp. nov., with the ability to convert ginsenoside.</title>
        <authorList>
            <person name="Kim J.K."/>
            <person name="He D."/>
            <person name="Liu Q.M."/>
            <person name="Park H.Y."/>
            <person name="Jung M.S."/>
            <person name="Yoon M.H."/>
            <person name="Kim S.C."/>
            <person name="Im W.T."/>
        </authorList>
    </citation>
    <scope>NUCLEOTIDE SEQUENCE [LARGE SCALE GENOMIC DNA]</scope>
    <source>
        <strain evidence="2 3">FW-6</strain>
    </source>
</reference>
<dbReference type="InterPro" id="IPR044922">
    <property type="entry name" value="DUF2063_N_sf"/>
</dbReference>
<evidence type="ECO:0000313" key="2">
    <source>
        <dbReference type="EMBL" id="QEA15042.1"/>
    </source>
</evidence>
<protein>
    <submittedName>
        <fullName evidence="2">DUF2063 domain-containing protein</fullName>
    </submittedName>
</protein>
<feature type="domain" description="Putative DNA-binding" evidence="1">
    <location>
        <begin position="6"/>
        <end position="87"/>
    </location>
</feature>